<evidence type="ECO:0000313" key="5">
    <source>
        <dbReference type="Proteomes" id="UP000517759"/>
    </source>
</evidence>
<evidence type="ECO:0000313" key="6">
    <source>
        <dbReference type="Proteomes" id="UP001156881"/>
    </source>
</evidence>
<dbReference type="EMBL" id="BSPG01000022">
    <property type="protein sequence ID" value="GLS45412.1"/>
    <property type="molecule type" value="Genomic_DNA"/>
</dbReference>
<accession>A0A7W6AMH6</accession>
<keyword evidence="1" id="KW-0812">Transmembrane</keyword>
<gene>
    <name evidence="3" type="ORF">GCM10007884_34020</name>
    <name evidence="4" type="ORF">GGR33_002840</name>
</gene>
<dbReference type="RefSeq" id="WP_284211774.1">
    <property type="nucleotide sequence ID" value="NZ_BSPG01000022.1"/>
</dbReference>
<proteinExistence type="predicted"/>
<feature type="transmembrane region" description="Helical" evidence="1">
    <location>
        <begin position="49"/>
        <end position="68"/>
    </location>
</feature>
<protein>
    <submittedName>
        <fullName evidence="3 4">Membrane protein</fullName>
    </submittedName>
</protein>
<feature type="transmembrane region" description="Helical" evidence="1">
    <location>
        <begin position="26"/>
        <end position="43"/>
    </location>
</feature>
<sequence length="176" mass="18048">MSSQDTARALRETDPLSEIKARARSALPAVLAGLGGFLVIYLLSELTSLLEASLLIAPFGASCVLVFGLPQSPLAQPRNVIGGHLISSAVGLASLALLGPTPLAFGIGVGIAITAMLLTRTTHPPAGADPIVVILAGASWQFLLMPVLLGALVILAIGMIYHRLVTKAPFPAVVGK</sequence>
<dbReference type="Proteomes" id="UP000517759">
    <property type="component" value="Unassembled WGS sequence"/>
</dbReference>
<evidence type="ECO:0000259" key="2">
    <source>
        <dbReference type="Pfam" id="PF04982"/>
    </source>
</evidence>
<evidence type="ECO:0000313" key="3">
    <source>
        <dbReference type="EMBL" id="GLS45412.1"/>
    </source>
</evidence>
<keyword evidence="1" id="KW-0472">Membrane</keyword>
<keyword evidence="1" id="KW-1133">Transmembrane helix</keyword>
<dbReference type="InterPro" id="IPR058581">
    <property type="entry name" value="TM_HPP"/>
</dbReference>
<reference evidence="3" key="4">
    <citation type="submission" date="2023-01" db="EMBL/GenBank/DDBJ databases">
        <title>Draft genome sequence of Methylobacterium brachythecii strain NBRC 107710.</title>
        <authorList>
            <person name="Sun Q."/>
            <person name="Mori K."/>
        </authorList>
    </citation>
    <scope>NUCLEOTIDE SEQUENCE</scope>
    <source>
        <strain evidence="3">NBRC 107710</strain>
    </source>
</reference>
<dbReference type="PANTHER" id="PTHR33741:SF5">
    <property type="entry name" value="TRANSMEMBRANE PROTEIN DDB_G0269096-RELATED"/>
    <property type="match status" value="1"/>
</dbReference>
<dbReference type="InterPro" id="IPR007065">
    <property type="entry name" value="HPP"/>
</dbReference>
<dbReference type="AlphaFoldDB" id="A0A7W6AMH6"/>
<feature type="transmembrane region" description="Helical" evidence="1">
    <location>
        <begin position="103"/>
        <end position="119"/>
    </location>
</feature>
<comment type="caution">
    <text evidence="4">The sequence shown here is derived from an EMBL/GenBank/DDBJ whole genome shotgun (WGS) entry which is preliminary data.</text>
</comment>
<dbReference type="Proteomes" id="UP001156881">
    <property type="component" value="Unassembled WGS sequence"/>
</dbReference>
<evidence type="ECO:0000256" key="1">
    <source>
        <dbReference type="SAM" id="Phobius"/>
    </source>
</evidence>
<reference evidence="4 5" key="3">
    <citation type="submission" date="2020-08" db="EMBL/GenBank/DDBJ databases">
        <title>Genomic Encyclopedia of Type Strains, Phase IV (KMG-IV): sequencing the most valuable type-strain genomes for metagenomic binning, comparative biology and taxonomic classification.</title>
        <authorList>
            <person name="Goeker M."/>
        </authorList>
    </citation>
    <scope>NUCLEOTIDE SEQUENCE [LARGE SCALE GENOMIC DNA]</scope>
    <source>
        <strain evidence="4 5">DSM 24105</strain>
    </source>
</reference>
<feature type="transmembrane region" description="Helical" evidence="1">
    <location>
        <begin position="131"/>
        <end position="161"/>
    </location>
</feature>
<evidence type="ECO:0000313" key="4">
    <source>
        <dbReference type="EMBL" id="MBB3903331.1"/>
    </source>
</evidence>
<feature type="domain" description="HPP transmembrane region" evidence="2">
    <location>
        <begin position="27"/>
        <end position="170"/>
    </location>
</feature>
<dbReference type="EMBL" id="JACIDN010000005">
    <property type="protein sequence ID" value="MBB3903331.1"/>
    <property type="molecule type" value="Genomic_DNA"/>
</dbReference>
<dbReference type="Pfam" id="PF04982">
    <property type="entry name" value="TM_HPP"/>
    <property type="match status" value="1"/>
</dbReference>
<organism evidence="4 5">
    <name type="scientific">Methylobacterium brachythecii</name>
    <dbReference type="NCBI Taxonomy" id="1176177"/>
    <lineage>
        <taxon>Bacteria</taxon>
        <taxon>Pseudomonadati</taxon>
        <taxon>Pseudomonadota</taxon>
        <taxon>Alphaproteobacteria</taxon>
        <taxon>Hyphomicrobiales</taxon>
        <taxon>Methylobacteriaceae</taxon>
        <taxon>Methylobacterium</taxon>
    </lineage>
</organism>
<name>A0A7W6AMH6_9HYPH</name>
<reference evidence="6" key="2">
    <citation type="journal article" date="2019" name="Int. J. Syst. Evol. Microbiol.">
        <title>The Global Catalogue of Microorganisms (GCM) 10K type strain sequencing project: providing services to taxonomists for standard genome sequencing and annotation.</title>
        <authorList>
            <consortium name="The Broad Institute Genomics Platform"/>
            <consortium name="The Broad Institute Genome Sequencing Center for Infectious Disease"/>
            <person name="Wu L."/>
            <person name="Ma J."/>
        </authorList>
    </citation>
    <scope>NUCLEOTIDE SEQUENCE [LARGE SCALE GENOMIC DNA]</scope>
    <source>
        <strain evidence="6">NBRC 107710</strain>
    </source>
</reference>
<dbReference type="PANTHER" id="PTHR33741">
    <property type="entry name" value="TRANSMEMBRANE PROTEIN DDB_G0269096-RELATED"/>
    <property type="match status" value="1"/>
</dbReference>
<reference evidence="3" key="1">
    <citation type="journal article" date="2014" name="Int. J. Syst. Evol. Microbiol.">
        <title>Complete genome of a new Firmicutes species belonging to the dominant human colonic microbiota ('Ruminococcus bicirculans') reveals two chromosomes and a selective capacity to utilize plant glucans.</title>
        <authorList>
            <consortium name="NISC Comparative Sequencing Program"/>
            <person name="Wegmann U."/>
            <person name="Louis P."/>
            <person name="Goesmann A."/>
            <person name="Henrissat B."/>
            <person name="Duncan S.H."/>
            <person name="Flint H.J."/>
        </authorList>
    </citation>
    <scope>NUCLEOTIDE SEQUENCE</scope>
    <source>
        <strain evidence="3">NBRC 107710</strain>
    </source>
</reference>
<keyword evidence="6" id="KW-1185">Reference proteome</keyword>